<dbReference type="CDD" id="cd22191">
    <property type="entry name" value="DPBB_RlpA_EXP_N-like"/>
    <property type="match status" value="1"/>
</dbReference>
<dbReference type="Gene3D" id="2.40.40.10">
    <property type="entry name" value="RlpA-like domain"/>
    <property type="match status" value="1"/>
</dbReference>
<dbReference type="InterPro" id="IPR036908">
    <property type="entry name" value="RlpA-like_sf"/>
</dbReference>
<evidence type="ECO:0000256" key="1">
    <source>
        <dbReference type="ARBA" id="ARBA00022729"/>
    </source>
</evidence>
<evidence type="ECO:0000313" key="5">
    <source>
        <dbReference type="Proteomes" id="UP000578531"/>
    </source>
</evidence>
<keyword evidence="1 3" id="KW-0732">Signal</keyword>
<comment type="caution">
    <text evidence="4">The sequence shown here is derived from an EMBL/GenBank/DDBJ whole genome shotgun (WGS) entry which is preliminary data.</text>
</comment>
<dbReference type="SUPFAM" id="SSF50685">
    <property type="entry name" value="Barwin-like endoglucanases"/>
    <property type="match status" value="1"/>
</dbReference>
<keyword evidence="5" id="KW-1185">Reference proteome</keyword>
<feature type="compositionally biased region" description="Polar residues" evidence="2">
    <location>
        <begin position="184"/>
        <end position="198"/>
    </location>
</feature>
<dbReference type="PANTHER" id="PTHR31836">
    <property type="match status" value="1"/>
</dbReference>
<feature type="signal peptide" evidence="3">
    <location>
        <begin position="1"/>
        <end position="18"/>
    </location>
</feature>
<reference evidence="4 5" key="1">
    <citation type="journal article" date="2020" name="Genomics">
        <title>Complete, high-quality genomes from long-read metagenomic sequencing of two wolf lichen thalli reveals enigmatic genome architecture.</title>
        <authorList>
            <person name="McKenzie S.K."/>
            <person name="Walston R.F."/>
            <person name="Allen J.L."/>
        </authorList>
    </citation>
    <scope>NUCLEOTIDE SEQUENCE [LARGE SCALE GENOMIC DNA]</scope>
    <source>
        <strain evidence="4">WasteWater2</strain>
    </source>
</reference>
<proteinExistence type="predicted"/>
<name>A0A8H6FJC9_9LECA</name>
<feature type="compositionally biased region" description="Low complexity" evidence="2">
    <location>
        <begin position="50"/>
        <end position="66"/>
    </location>
</feature>
<protein>
    <recommendedName>
        <fullName evidence="6">Allergen Asp f 7</fullName>
    </recommendedName>
</protein>
<dbReference type="Proteomes" id="UP000578531">
    <property type="component" value="Unassembled WGS sequence"/>
</dbReference>
<organism evidence="4 5">
    <name type="scientific">Letharia columbiana</name>
    <dbReference type="NCBI Taxonomy" id="112416"/>
    <lineage>
        <taxon>Eukaryota</taxon>
        <taxon>Fungi</taxon>
        <taxon>Dikarya</taxon>
        <taxon>Ascomycota</taxon>
        <taxon>Pezizomycotina</taxon>
        <taxon>Lecanoromycetes</taxon>
        <taxon>OSLEUM clade</taxon>
        <taxon>Lecanoromycetidae</taxon>
        <taxon>Lecanorales</taxon>
        <taxon>Lecanorineae</taxon>
        <taxon>Parmeliaceae</taxon>
        <taxon>Letharia</taxon>
    </lineage>
</organism>
<feature type="chain" id="PRO_5033990723" description="Allergen Asp f 7" evidence="3">
    <location>
        <begin position="19"/>
        <end position="308"/>
    </location>
</feature>
<feature type="compositionally biased region" description="Low complexity" evidence="2">
    <location>
        <begin position="93"/>
        <end position="178"/>
    </location>
</feature>
<sequence>MKLSTTLAFGALLALSSAMPLERRQDITITTTIDVIETVDVVVTVWLPPGGQPADQDQHQQAAQPNIPNPAPVVHITPVQDATIPTQTPPPAAQQNPNEAAQNQANQAQEQTNHAQAAKNQAAQDQSIHAQDLANQAQEQANDNKAAQNQAAQNQAAPAPKSPAVPANSPAAAPAKSPATPPATQDNTSSDQTQPTSGGSCGENGGTCTATNVTYFGGGLGACGWSNDTTSEDFFALAHDMMGLQSNGNPFCGRTAAIVYQGKTIHGTLTDKCMGCGLQSIDLSQHLYDQMFVESVGNYHDVEWHFTS</sequence>
<dbReference type="AlphaFoldDB" id="A0A8H6FJC9"/>
<dbReference type="OrthoDB" id="623670at2759"/>
<dbReference type="InterPro" id="IPR051477">
    <property type="entry name" value="Expansin_CellWall"/>
</dbReference>
<dbReference type="GeneID" id="59293076"/>
<dbReference type="PANTHER" id="PTHR31836:SF28">
    <property type="entry name" value="SRCR DOMAIN-CONTAINING PROTEIN-RELATED"/>
    <property type="match status" value="1"/>
</dbReference>
<feature type="region of interest" description="Disordered" evidence="2">
    <location>
        <begin position="50"/>
        <end position="204"/>
    </location>
</feature>
<evidence type="ECO:0000256" key="2">
    <source>
        <dbReference type="SAM" id="MobiDB-lite"/>
    </source>
</evidence>
<dbReference type="EMBL" id="JACCJC010000071">
    <property type="protein sequence ID" value="KAF6229579.1"/>
    <property type="molecule type" value="Genomic_DNA"/>
</dbReference>
<dbReference type="RefSeq" id="XP_037159771.1">
    <property type="nucleotide sequence ID" value="XM_037313314.1"/>
</dbReference>
<evidence type="ECO:0000313" key="4">
    <source>
        <dbReference type="EMBL" id="KAF6229579.1"/>
    </source>
</evidence>
<evidence type="ECO:0008006" key="6">
    <source>
        <dbReference type="Google" id="ProtNLM"/>
    </source>
</evidence>
<accession>A0A8H6FJC9</accession>
<gene>
    <name evidence="4" type="ORF">HO173_011434</name>
</gene>
<evidence type="ECO:0000256" key="3">
    <source>
        <dbReference type="SAM" id="SignalP"/>
    </source>
</evidence>